<dbReference type="RefSeq" id="WP_344772590.1">
    <property type="nucleotide sequence ID" value="NZ_BAABAH010000002.1"/>
</dbReference>
<feature type="transmembrane region" description="Helical" evidence="1">
    <location>
        <begin position="105"/>
        <end position="125"/>
    </location>
</feature>
<reference evidence="3" key="1">
    <citation type="journal article" date="2019" name="Int. J. Syst. Evol. Microbiol.">
        <title>The Global Catalogue of Microorganisms (GCM) 10K type strain sequencing project: providing services to taxonomists for standard genome sequencing and annotation.</title>
        <authorList>
            <consortium name="The Broad Institute Genomics Platform"/>
            <consortium name="The Broad Institute Genome Sequencing Center for Infectious Disease"/>
            <person name="Wu L."/>
            <person name="Ma J."/>
        </authorList>
    </citation>
    <scope>NUCLEOTIDE SEQUENCE [LARGE SCALE GENOMIC DNA]</scope>
    <source>
        <strain evidence="3">JCM 16953</strain>
    </source>
</reference>
<keyword evidence="1" id="KW-0472">Membrane</keyword>
<feature type="transmembrane region" description="Helical" evidence="1">
    <location>
        <begin position="237"/>
        <end position="259"/>
    </location>
</feature>
<proteinExistence type="predicted"/>
<evidence type="ECO:0000313" key="3">
    <source>
        <dbReference type="Proteomes" id="UP001501821"/>
    </source>
</evidence>
<dbReference type="Pfam" id="PF02405">
    <property type="entry name" value="MlaE"/>
    <property type="match status" value="1"/>
</dbReference>
<dbReference type="PANTHER" id="PTHR30188:SF4">
    <property type="entry name" value="PROTEIN TRIGALACTOSYLDIACYLGLYCEROL 1, CHLOROPLASTIC"/>
    <property type="match status" value="1"/>
</dbReference>
<feature type="transmembrane region" description="Helical" evidence="1">
    <location>
        <begin position="156"/>
        <end position="185"/>
    </location>
</feature>
<keyword evidence="3" id="KW-1185">Reference proteome</keyword>
<dbReference type="Proteomes" id="UP001501821">
    <property type="component" value="Unassembled WGS sequence"/>
</dbReference>
<feature type="transmembrane region" description="Helical" evidence="1">
    <location>
        <begin position="205"/>
        <end position="225"/>
    </location>
</feature>
<protein>
    <submittedName>
        <fullName evidence="2">ABC transporter permease</fullName>
    </submittedName>
</protein>
<accession>A0ABP7I398</accession>
<keyword evidence="1" id="KW-0812">Transmembrane</keyword>
<dbReference type="PANTHER" id="PTHR30188">
    <property type="entry name" value="ABC TRANSPORTER PERMEASE PROTEIN-RELATED"/>
    <property type="match status" value="1"/>
</dbReference>
<comment type="caution">
    <text evidence="2">The sequence shown here is derived from an EMBL/GenBank/DDBJ whole genome shotgun (WGS) entry which is preliminary data.</text>
</comment>
<name>A0ABP7I398_9ACTN</name>
<organism evidence="2 3">
    <name type="scientific">Nocardioides panacisoli</name>
    <dbReference type="NCBI Taxonomy" id="627624"/>
    <lineage>
        <taxon>Bacteria</taxon>
        <taxon>Bacillati</taxon>
        <taxon>Actinomycetota</taxon>
        <taxon>Actinomycetes</taxon>
        <taxon>Propionibacteriales</taxon>
        <taxon>Nocardioidaceae</taxon>
        <taxon>Nocardioides</taxon>
    </lineage>
</organism>
<evidence type="ECO:0000313" key="2">
    <source>
        <dbReference type="EMBL" id="GAA3807711.1"/>
    </source>
</evidence>
<sequence length="272" mass="27909">MSAGSASGSRAALAVVRGPLAEVTGMVRFARQVLSALVTSLVRRRFSLAETVLQTWFTIRVCTLPALAVSVPFGIILALQVGVLAQEVGAVAFTGAGNTLAVVRQASPLITALMLSGVAGSAICADLGSRRIREEIDAIEVMGLPVLERLVVPRTVALVVVSVLLNGVVMFFTIITTLLVSVVLQDLPPGSYLASVTTLAQLSDLALSLVKAGVFAVICGIVASYKGLGAGRGPQGVGEAVTSAVVTNFVLLFAANFVISQVYSNFAGGPIG</sequence>
<gene>
    <name evidence="2" type="ORF">GCM10022242_08320</name>
</gene>
<dbReference type="EMBL" id="BAABAH010000002">
    <property type="protein sequence ID" value="GAA3807711.1"/>
    <property type="molecule type" value="Genomic_DNA"/>
</dbReference>
<keyword evidence="1" id="KW-1133">Transmembrane helix</keyword>
<evidence type="ECO:0000256" key="1">
    <source>
        <dbReference type="SAM" id="Phobius"/>
    </source>
</evidence>
<feature type="transmembrane region" description="Helical" evidence="1">
    <location>
        <begin position="64"/>
        <end position="85"/>
    </location>
</feature>
<dbReference type="InterPro" id="IPR030802">
    <property type="entry name" value="Permease_MalE"/>
</dbReference>